<evidence type="ECO:0000313" key="4">
    <source>
        <dbReference type="EMBL" id="GLU49538.1"/>
    </source>
</evidence>
<feature type="domain" description="SHSP" evidence="3">
    <location>
        <begin position="26"/>
        <end position="136"/>
    </location>
</feature>
<keyword evidence="5" id="KW-1185">Reference proteome</keyword>
<comment type="similarity">
    <text evidence="1 2">Belongs to the small heat shock protein (HSP20) family.</text>
</comment>
<dbReference type="Proteomes" id="UP001165092">
    <property type="component" value="Unassembled WGS sequence"/>
</dbReference>
<dbReference type="PROSITE" id="PS01031">
    <property type="entry name" value="SHSP"/>
    <property type="match status" value="1"/>
</dbReference>
<dbReference type="PANTHER" id="PTHR11527">
    <property type="entry name" value="HEAT-SHOCK PROTEIN 20 FAMILY MEMBER"/>
    <property type="match status" value="1"/>
</dbReference>
<protein>
    <submittedName>
        <fullName evidence="4">14 kDa antigen</fullName>
    </submittedName>
</protein>
<reference evidence="4" key="1">
    <citation type="submission" date="2023-02" db="EMBL/GenBank/DDBJ databases">
        <title>Nocardiopsis ansamitocini NBRC 112285.</title>
        <authorList>
            <person name="Ichikawa N."/>
            <person name="Sato H."/>
            <person name="Tonouchi N."/>
        </authorList>
    </citation>
    <scope>NUCLEOTIDE SEQUENCE</scope>
    <source>
        <strain evidence="4">NBRC 112285</strain>
    </source>
</reference>
<evidence type="ECO:0000256" key="1">
    <source>
        <dbReference type="PROSITE-ProRule" id="PRU00285"/>
    </source>
</evidence>
<dbReference type="Pfam" id="PF00011">
    <property type="entry name" value="HSP20"/>
    <property type="match status" value="1"/>
</dbReference>
<organism evidence="4 5">
    <name type="scientific">Nocardiopsis ansamitocini</name>
    <dbReference type="NCBI Taxonomy" id="1670832"/>
    <lineage>
        <taxon>Bacteria</taxon>
        <taxon>Bacillati</taxon>
        <taxon>Actinomycetota</taxon>
        <taxon>Actinomycetes</taxon>
        <taxon>Streptosporangiales</taxon>
        <taxon>Nocardiopsidaceae</taxon>
        <taxon>Nocardiopsis</taxon>
    </lineage>
</organism>
<evidence type="ECO:0000259" key="3">
    <source>
        <dbReference type="PROSITE" id="PS01031"/>
    </source>
</evidence>
<sequence length="137" mass="15477">MDTLARREGHQFMPDLTELLESPLLPFRHLSDISVEDVVRDGHYVIRAELPGIDPDKDVAVTVSPGRLTIEAERREEHREGRRSEFRYGSFTRTVALPKNCDENDVTATYEKGILEVSLGLAQQGTESRRVPISSTE</sequence>
<dbReference type="InterPro" id="IPR002068">
    <property type="entry name" value="A-crystallin/Hsp20_dom"/>
</dbReference>
<dbReference type="CDD" id="cd06464">
    <property type="entry name" value="ACD_sHsps-like"/>
    <property type="match status" value="1"/>
</dbReference>
<dbReference type="AlphaFoldDB" id="A0A9W6P9P0"/>
<dbReference type="EMBL" id="BSQG01000007">
    <property type="protein sequence ID" value="GLU49538.1"/>
    <property type="molecule type" value="Genomic_DNA"/>
</dbReference>
<dbReference type="InterPro" id="IPR008978">
    <property type="entry name" value="HSP20-like_chaperone"/>
</dbReference>
<gene>
    <name evidence="4" type="primary">hspX</name>
    <name evidence="4" type="ORF">Nans01_38890</name>
</gene>
<comment type="caution">
    <text evidence="4">The sequence shown here is derived from an EMBL/GenBank/DDBJ whole genome shotgun (WGS) entry which is preliminary data.</text>
</comment>
<evidence type="ECO:0000256" key="2">
    <source>
        <dbReference type="RuleBase" id="RU003616"/>
    </source>
</evidence>
<accession>A0A9W6P9P0</accession>
<proteinExistence type="inferred from homology"/>
<dbReference type="Gene3D" id="2.60.40.790">
    <property type="match status" value="1"/>
</dbReference>
<evidence type="ECO:0000313" key="5">
    <source>
        <dbReference type="Proteomes" id="UP001165092"/>
    </source>
</evidence>
<name>A0A9W6P9P0_9ACTN</name>
<dbReference type="InterPro" id="IPR031107">
    <property type="entry name" value="Small_HSP"/>
</dbReference>
<dbReference type="SUPFAM" id="SSF49764">
    <property type="entry name" value="HSP20-like chaperones"/>
    <property type="match status" value="1"/>
</dbReference>